<feature type="chain" id="PRO_5004018409" evidence="2">
    <location>
        <begin position="39"/>
        <end position="543"/>
    </location>
</feature>
<reference evidence="3 4" key="2">
    <citation type="journal article" date="2007" name="BMC Biol.">
        <title>A 100%-complete sequence reveals unusually simple genomic features in the hot-spring red alga Cyanidioschyzon merolae.</title>
        <authorList>
            <person name="Nozaki H."/>
            <person name="Takano H."/>
            <person name="Misumi O."/>
            <person name="Terasawa K."/>
            <person name="Matsuzaki M."/>
            <person name="Maruyama S."/>
            <person name="Nishida K."/>
            <person name="Yagisawa F."/>
            <person name="Yoshida Y."/>
            <person name="Fujiwara T."/>
            <person name="Takio S."/>
            <person name="Tamura K."/>
            <person name="Chung S.J."/>
            <person name="Nakamura S."/>
            <person name="Kuroiwa H."/>
            <person name="Tanaka K."/>
            <person name="Sato N."/>
            <person name="Kuroiwa T."/>
        </authorList>
    </citation>
    <scope>NUCLEOTIDE SEQUENCE [LARGE SCALE GENOMIC DNA]</scope>
    <source>
        <strain evidence="3 4">10D</strain>
    </source>
</reference>
<dbReference type="AlphaFoldDB" id="M1VEF9"/>
<feature type="transmembrane region" description="Helical" evidence="1">
    <location>
        <begin position="328"/>
        <end position="346"/>
    </location>
</feature>
<keyword evidence="1" id="KW-0472">Membrane</keyword>
<accession>M1VEF9</accession>
<name>M1VEF9_CYAM1</name>
<dbReference type="Gramene" id="CMB054CT">
    <property type="protein sequence ID" value="CMB054CT"/>
    <property type="gene ID" value="CMB054C"/>
</dbReference>
<dbReference type="OrthoDB" id="10572446at2759"/>
<dbReference type="Proteomes" id="UP000007014">
    <property type="component" value="Chromosome 2"/>
</dbReference>
<proteinExistence type="predicted"/>
<dbReference type="KEGG" id="cme:CYME_CMB054C"/>
<keyword evidence="1" id="KW-1133">Transmembrane helix</keyword>
<dbReference type="GeneID" id="16992263"/>
<dbReference type="RefSeq" id="XP_005535159.1">
    <property type="nucleotide sequence ID" value="XM_005535102.1"/>
</dbReference>
<feature type="transmembrane region" description="Helical" evidence="1">
    <location>
        <begin position="366"/>
        <end position="390"/>
    </location>
</feature>
<evidence type="ECO:0000313" key="3">
    <source>
        <dbReference type="EMBL" id="BAM78873.1"/>
    </source>
</evidence>
<evidence type="ECO:0000256" key="1">
    <source>
        <dbReference type="SAM" id="Phobius"/>
    </source>
</evidence>
<protein>
    <submittedName>
        <fullName evidence="3">Uncharacterized protein</fullName>
    </submittedName>
</protein>
<keyword evidence="1" id="KW-0812">Transmembrane</keyword>
<keyword evidence="4" id="KW-1185">Reference proteome</keyword>
<reference evidence="3 4" key="1">
    <citation type="journal article" date="2004" name="Nature">
        <title>Genome sequence of the ultrasmall unicellular red alga Cyanidioschyzon merolae 10D.</title>
        <authorList>
            <person name="Matsuzaki M."/>
            <person name="Misumi O."/>
            <person name="Shin-i T."/>
            <person name="Maruyama S."/>
            <person name="Takahara M."/>
            <person name="Miyagishima S."/>
            <person name="Mori T."/>
            <person name="Nishida K."/>
            <person name="Yagisawa F."/>
            <person name="Nishida K."/>
            <person name="Yoshida Y."/>
            <person name="Nishimura Y."/>
            <person name="Nakao S."/>
            <person name="Kobayashi T."/>
            <person name="Momoyama Y."/>
            <person name="Higashiyama T."/>
            <person name="Minoda A."/>
            <person name="Sano M."/>
            <person name="Nomoto H."/>
            <person name="Oishi K."/>
            <person name="Hayashi H."/>
            <person name="Ohta F."/>
            <person name="Nishizaka S."/>
            <person name="Haga S."/>
            <person name="Miura S."/>
            <person name="Morishita T."/>
            <person name="Kabeya Y."/>
            <person name="Terasawa K."/>
            <person name="Suzuki Y."/>
            <person name="Ishii Y."/>
            <person name="Asakawa S."/>
            <person name="Takano H."/>
            <person name="Ohta N."/>
            <person name="Kuroiwa H."/>
            <person name="Tanaka K."/>
            <person name="Shimizu N."/>
            <person name="Sugano S."/>
            <person name="Sato N."/>
            <person name="Nozaki H."/>
            <person name="Ogasawara N."/>
            <person name="Kohara Y."/>
            <person name="Kuroiwa T."/>
        </authorList>
    </citation>
    <scope>NUCLEOTIDE SEQUENCE [LARGE SCALE GENOMIC DNA]</scope>
    <source>
        <strain evidence="3 4">10D</strain>
    </source>
</reference>
<keyword evidence="2" id="KW-0732">Signal</keyword>
<sequence>MVQPGRTRHIFTPASWHCLTLTSFLLLLLLVVLLPATGSSPASVGERGATGSDTLPKTVFGIASEAETVSARLEQGQRGALSRLQKAKLPPEQQRAELERRHELDYGFGDWHAFLTERPERPIISLVKDTRVGSIVIKNLFFDPDVANVSELRFEYKALRDRELMLQDQLGRVARERDSLLKQAGDLRQALFAAAGPRDQWRVTENDASCKAAVNVARQECAEEKRALESLLQHCRNEFSGHGGSTAINSALEATASDTRDAHLGAQLPAPADPPMLHGRGLNRDASWWQLTSQLMVGVLQFLALLLTVSLAGAIVTRYAQQATTSAVEAMGNLVFGLLGFVLFLSQLLLRGDTQHIARLASVLRFGFVQCMIAATYSLLWITQCIRLLLRESVLISAASYMHSPRPDSSLKHYVMISFLRLVASTWLAYDFYAISWDRALCTPSEEASLWRYFTWTMASATICFFSTQSERAAYANLYQSLWRAAAMRFGGAGGASGAPVSTDAEAMHGSPVLSHAVTVNDVVLLDPRGSAALARESTVKKA</sequence>
<feature type="signal peptide" evidence="2">
    <location>
        <begin position="1"/>
        <end position="38"/>
    </location>
</feature>
<gene>
    <name evidence="3" type="ORF">CYME_CMB054C</name>
</gene>
<organism evidence="3 4">
    <name type="scientific">Cyanidioschyzon merolae (strain NIES-3377 / 10D)</name>
    <name type="common">Unicellular red alga</name>
    <dbReference type="NCBI Taxonomy" id="280699"/>
    <lineage>
        <taxon>Eukaryota</taxon>
        <taxon>Rhodophyta</taxon>
        <taxon>Bangiophyceae</taxon>
        <taxon>Cyanidiales</taxon>
        <taxon>Cyanidiaceae</taxon>
        <taxon>Cyanidioschyzon</taxon>
    </lineage>
</organism>
<feature type="transmembrane region" description="Helical" evidence="1">
    <location>
        <begin position="295"/>
        <end position="316"/>
    </location>
</feature>
<evidence type="ECO:0000313" key="4">
    <source>
        <dbReference type="Proteomes" id="UP000007014"/>
    </source>
</evidence>
<dbReference type="EMBL" id="AP006484">
    <property type="protein sequence ID" value="BAM78873.1"/>
    <property type="molecule type" value="Genomic_DNA"/>
</dbReference>
<evidence type="ECO:0000256" key="2">
    <source>
        <dbReference type="SAM" id="SignalP"/>
    </source>
</evidence>
<dbReference type="HOGENOM" id="CLU_501929_0_0_1"/>